<evidence type="ECO:0000256" key="1">
    <source>
        <dbReference type="SAM" id="Coils"/>
    </source>
</evidence>
<feature type="coiled-coil region" evidence="1">
    <location>
        <begin position="277"/>
        <end position="322"/>
    </location>
</feature>
<reference evidence="2" key="1">
    <citation type="journal article" date="2020" name="Nature">
        <title>Giant virus diversity and host interactions through global metagenomics.</title>
        <authorList>
            <person name="Schulz F."/>
            <person name="Roux S."/>
            <person name="Paez-Espino D."/>
            <person name="Jungbluth S."/>
            <person name="Walsh D.A."/>
            <person name="Denef V.J."/>
            <person name="McMahon K.D."/>
            <person name="Konstantinidis K.T."/>
            <person name="Eloe-Fadrosh E.A."/>
            <person name="Kyrpides N.C."/>
            <person name="Woyke T."/>
        </authorList>
    </citation>
    <scope>NUCLEOTIDE SEQUENCE</scope>
    <source>
        <strain evidence="2">GVMAG-M-3300023174-189</strain>
    </source>
</reference>
<organism evidence="2">
    <name type="scientific">viral metagenome</name>
    <dbReference type="NCBI Taxonomy" id="1070528"/>
    <lineage>
        <taxon>unclassified sequences</taxon>
        <taxon>metagenomes</taxon>
        <taxon>organismal metagenomes</taxon>
    </lineage>
</organism>
<protein>
    <submittedName>
        <fullName evidence="2">Uncharacterized protein</fullName>
    </submittedName>
</protein>
<dbReference type="AlphaFoldDB" id="A0A6C0DJV4"/>
<proteinExistence type="predicted"/>
<sequence length="416" mass="49102">MDWRTKLSEEIQQMKHRNNSSRFAGGWGYTSANIEDCRRENERIDKFAKDKIDHFHKIEMKELEEKIEAKNKYLKDILLALPYIKDDIQSILDKYPPVFQVEKAKITDFYTYLTDCPGISREKTVISGHMLTDLYEVFTKCLGVIKSKKQSQVYNDYVDRIYNKSTVLEGSSKTSYDHIISRAQALHFLYDTNTILDLLIENGISHEYTDKPSTGQPEITELYMKIGTRYLRLFIKPQIDKKVDDVILNSYGKSSAGDINGIKHYAINHIRTTTRINELSKLELKRQEQELIDAEVERRLKKKQFEKKVLATIQEKEQLEKEKRFTKQVQKFQSEERDRVNIQGDNDKDLLRSNKKRSPEVQRAVSSIVKTIPSNEVIELKHQIPQYFNLMKKEIELDEIHDYLKDIRKYDKYIQI</sequence>
<name>A0A6C0DJV4_9ZZZZ</name>
<accession>A0A6C0DJV4</accession>
<keyword evidence="1" id="KW-0175">Coiled coil</keyword>
<evidence type="ECO:0000313" key="2">
    <source>
        <dbReference type="EMBL" id="QHT16711.1"/>
    </source>
</evidence>
<dbReference type="EMBL" id="MN739626">
    <property type="protein sequence ID" value="QHT16711.1"/>
    <property type="molecule type" value="Genomic_DNA"/>
</dbReference>